<keyword evidence="5" id="KW-0862">Zinc</keyword>
<evidence type="ECO:0000256" key="3">
    <source>
        <dbReference type="ARBA" id="ARBA00022737"/>
    </source>
</evidence>
<evidence type="ECO:0000256" key="11">
    <source>
        <dbReference type="SAM" id="MobiDB-lite"/>
    </source>
</evidence>
<dbReference type="PROSITE" id="PS50097">
    <property type="entry name" value="BTB"/>
    <property type="match status" value="1"/>
</dbReference>
<evidence type="ECO:0000256" key="5">
    <source>
        <dbReference type="ARBA" id="ARBA00022833"/>
    </source>
</evidence>
<feature type="compositionally biased region" description="Low complexity" evidence="11">
    <location>
        <begin position="16"/>
        <end position="25"/>
    </location>
</feature>
<feature type="region of interest" description="Disordered" evidence="11">
    <location>
        <begin position="652"/>
        <end position="672"/>
    </location>
</feature>
<keyword evidence="8" id="KW-0804">Transcription</keyword>
<evidence type="ECO:0000256" key="8">
    <source>
        <dbReference type="ARBA" id="ARBA00023163"/>
    </source>
</evidence>
<reference evidence="15" key="1">
    <citation type="submission" date="2015-01" db="EMBL/GenBank/DDBJ databases">
        <authorList>
            <person name="Aksoy S."/>
            <person name="Warren W."/>
            <person name="Wilson R.K."/>
        </authorList>
    </citation>
    <scope>NUCLEOTIDE SEQUENCE [LARGE SCALE GENOMIC DNA]</scope>
    <source>
        <strain evidence="15">IAEA</strain>
    </source>
</reference>
<dbReference type="EMBL" id="JXJN01008619">
    <property type="status" value="NOT_ANNOTATED_CDS"/>
    <property type="molecule type" value="Genomic_DNA"/>
</dbReference>
<keyword evidence="4 10" id="KW-0863">Zinc-finger</keyword>
<dbReference type="EnsemblMetazoa" id="GPPI019254-RA">
    <property type="protein sequence ID" value="GPPI019254-PA"/>
    <property type="gene ID" value="GPPI019254"/>
</dbReference>
<feature type="domain" description="C2H2-type" evidence="13">
    <location>
        <begin position="596"/>
        <end position="624"/>
    </location>
</feature>
<comment type="subcellular location">
    <subcellularLocation>
        <location evidence="1">Nucleus</location>
    </subcellularLocation>
</comment>
<keyword evidence="3" id="KW-0677">Repeat</keyword>
<feature type="domain" description="BTB" evidence="12">
    <location>
        <begin position="58"/>
        <end position="131"/>
    </location>
</feature>
<dbReference type="SMART" id="SM00225">
    <property type="entry name" value="BTB"/>
    <property type="match status" value="1"/>
</dbReference>
<name>A0A1B0B557_9MUSC</name>
<protein>
    <recommendedName>
        <fullName evidence="16">BTB domain-containing protein</fullName>
    </recommendedName>
</protein>
<dbReference type="STRING" id="67801.A0A1B0B557"/>
<dbReference type="Proteomes" id="UP000092460">
    <property type="component" value="Unassembled WGS sequence"/>
</dbReference>
<feature type="region of interest" description="Disordered" evidence="11">
    <location>
        <begin position="513"/>
        <end position="533"/>
    </location>
</feature>
<feature type="region of interest" description="Disordered" evidence="11">
    <location>
        <begin position="439"/>
        <end position="469"/>
    </location>
</feature>
<dbReference type="CDD" id="cd18186">
    <property type="entry name" value="BTB_POZ_ZBTB_KLHL-like"/>
    <property type="match status" value="1"/>
</dbReference>
<dbReference type="Pfam" id="PF00651">
    <property type="entry name" value="BTB"/>
    <property type="match status" value="1"/>
</dbReference>
<dbReference type="PROSITE" id="PS50157">
    <property type="entry name" value="ZINC_FINGER_C2H2_2"/>
    <property type="match status" value="1"/>
</dbReference>
<keyword evidence="9" id="KW-0539">Nucleus</keyword>
<reference evidence="14" key="2">
    <citation type="submission" date="2020-05" db="UniProtKB">
        <authorList>
            <consortium name="EnsemblMetazoa"/>
        </authorList>
    </citation>
    <scope>IDENTIFICATION</scope>
    <source>
        <strain evidence="14">IAEA</strain>
    </source>
</reference>
<dbReference type="VEuPathDB" id="VectorBase:GPPI019254"/>
<feature type="region of interest" description="Disordered" evidence="11">
    <location>
        <begin position="238"/>
        <end position="260"/>
    </location>
</feature>
<feature type="region of interest" description="Disordered" evidence="11">
    <location>
        <begin position="408"/>
        <end position="427"/>
    </location>
</feature>
<organism evidence="14 15">
    <name type="scientific">Glossina palpalis gambiensis</name>
    <dbReference type="NCBI Taxonomy" id="67801"/>
    <lineage>
        <taxon>Eukaryota</taxon>
        <taxon>Metazoa</taxon>
        <taxon>Ecdysozoa</taxon>
        <taxon>Arthropoda</taxon>
        <taxon>Hexapoda</taxon>
        <taxon>Insecta</taxon>
        <taxon>Pterygota</taxon>
        <taxon>Neoptera</taxon>
        <taxon>Endopterygota</taxon>
        <taxon>Diptera</taxon>
        <taxon>Brachycera</taxon>
        <taxon>Muscomorpha</taxon>
        <taxon>Hippoboscoidea</taxon>
        <taxon>Glossinidae</taxon>
        <taxon>Glossina</taxon>
    </lineage>
</organism>
<dbReference type="PANTHER" id="PTHR46105">
    <property type="entry name" value="AGAP004733-PA"/>
    <property type="match status" value="1"/>
</dbReference>
<feature type="compositionally biased region" description="Low complexity" evidence="11">
    <location>
        <begin position="459"/>
        <end position="469"/>
    </location>
</feature>
<evidence type="ECO:0000256" key="10">
    <source>
        <dbReference type="PROSITE-ProRule" id="PRU00042"/>
    </source>
</evidence>
<dbReference type="Gene3D" id="3.30.710.10">
    <property type="entry name" value="Potassium Channel Kv1.1, Chain A"/>
    <property type="match status" value="1"/>
</dbReference>
<dbReference type="PANTHER" id="PTHR46105:SF5">
    <property type="entry name" value="ZINC FINGER AND BTB DOMAIN-CONTAINING PROTEIN 44 ISOFORM X1"/>
    <property type="match status" value="1"/>
</dbReference>
<evidence type="ECO:0000256" key="1">
    <source>
        <dbReference type="ARBA" id="ARBA00004123"/>
    </source>
</evidence>
<dbReference type="GO" id="GO:0005634">
    <property type="term" value="C:nucleus"/>
    <property type="evidence" value="ECO:0007669"/>
    <property type="project" value="UniProtKB-SubCell"/>
</dbReference>
<evidence type="ECO:0000256" key="6">
    <source>
        <dbReference type="ARBA" id="ARBA00023015"/>
    </source>
</evidence>
<dbReference type="InterPro" id="IPR000210">
    <property type="entry name" value="BTB/POZ_dom"/>
</dbReference>
<keyword evidence="2" id="KW-0479">Metal-binding</keyword>
<evidence type="ECO:0000313" key="14">
    <source>
        <dbReference type="EnsemblMetazoa" id="GPPI019254-PA"/>
    </source>
</evidence>
<proteinExistence type="predicted"/>
<keyword evidence="15" id="KW-1185">Reference proteome</keyword>
<feature type="region of interest" description="Disordered" evidence="11">
    <location>
        <begin position="16"/>
        <end position="41"/>
    </location>
</feature>
<evidence type="ECO:0000313" key="15">
    <source>
        <dbReference type="Proteomes" id="UP000092460"/>
    </source>
</evidence>
<feature type="compositionally biased region" description="Polar residues" evidence="11">
    <location>
        <begin position="521"/>
        <end position="532"/>
    </location>
</feature>
<evidence type="ECO:0000256" key="4">
    <source>
        <dbReference type="ARBA" id="ARBA00022771"/>
    </source>
</evidence>
<dbReference type="InterPro" id="IPR013087">
    <property type="entry name" value="Znf_C2H2_type"/>
</dbReference>
<dbReference type="GO" id="GO:0000981">
    <property type="term" value="F:DNA-binding transcription factor activity, RNA polymerase II-specific"/>
    <property type="evidence" value="ECO:0007669"/>
    <property type="project" value="TreeGrafter"/>
</dbReference>
<evidence type="ECO:0008006" key="16">
    <source>
        <dbReference type="Google" id="ProtNLM"/>
    </source>
</evidence>
<dbReference type="SUPFAM" id="SSF54695">
    <property type="entry name" value="POZ domain"/>
    <property type="match status" value="1"/>
</dbReference>
<feature type="compositionally biased region" description="Polar residues" evidence="11">
    <location>
        <begin position="660"/>
        <end position="672"/>
    </location>
</feature>
<evidence type="ECO:0000259" key="12">
    <source>
        <dbReference type="PROSITE" id="PS50097"/>
    </source>
</evidence>
<dbReference type="SMART" id="SM00355">
    <property type="entry name" value="ZnF_C2H2"/>
    <property type="match status" value="2"/>
</dbReference>
<evidence type="ECO:0000256" key="2">
    <source>
        <dbReference type="ARBA" id="ARBA00022723"/>
    </source>
</evidence>
<evidence type="ECO:0000256" key="7">
    <source>
        <dbReference type="ARBA" id="ARBA00023125"/>
    </source>
</evidence>
<evidence type="ECO:0000259" key="13">
    <source>
        <dbReference type="PROSITE" id="PS50157"/>
    </source>
</evidence>
<keyword evidence="7" id="KW-0238">DNA-binding</keyword>
<dbReference type="InterPro" id="IPR011333">
    <property type="entry name" value="SKP1/BTB/POZ_sf"/>
</dbReference>
<keyword evidence="6" id="KW-0805">Transcription regulation</keyword>
<dbReference type="AlphaFoldDB" id="A0A1B0B557"/>
<dbReference type="GO" id="GO:0008270">
    <property type="term" value="F:zinc ion binding"/>
    <property type="evidence" value="ECO:0007669"/>
    <property type="project" value="UniProtKB-KW"/>
</dbReference>
<sequence>MFTNWLTGTSGAASTTFNSTSNSSAHPPMDNIHFANTHGRSNTNTLSPLHTNIISSTPNVILEVGSGPSLVRFVAHSVVLGLHSGYLRSAIRLDEHTHNSTDIVLYLNNVTPEQFAPLLSYMYTGYLDLNVENIFGILLATHVLHMPRALEICRSYLARVQREDYFPVITNNLPPNMTANSPSSTLYNNIVNNGKIIRPIASKPSITSFGFLPLNTPPITVGLPVRLTMSSFISSQLDDKSVDHHSPTINESNDKDGDEDIEVDEIDKQSLKALNPDGEDEDVFIDSNSETDITEMKVQKLNLKRSIKANLSRSINDIDKGKKNNKHTRDRLTFIHNKKNYKYDRRQRNKHLKKNYSSSGLQIAKAPIPASQLDTAEANKVIVDVASCDGPVRFKRILNTAYVQKPDLSTRTSGASDVGPQSYHERSLQSVSLSFHQQMAKTISQQHHHLHHGEESENSEASSGSGKASVLNRKLQNDVFVCVYCNHTFKSQYCYQKHAKRHLNPLTLQASCATDQREPQSSETNNKTSNNDLIKDTTKMLHNNNSRSLLLRNEPRNLHLSPQQQHYHHQQKLGTLENSEFLRREVRPLDMNVQYYPCKTCGSKFPSYYFVHKHRKMCHPDEEAQTLLVANTSNLRNNSNSVNALPCPAAASTTIKDDNQPITESGNASSTI</sequence>
<dbReference type="PROSITE" id="PS00028">
    <property type="entry name" value="ZINC_FINGER_C2H2_1"/>
    <property type="match status" value="2"/>
</dbReference>
<dbReference type="InterPro" id="IPR050457">
    <property type="entry name" value="ZnFinger_BTB_dom_contain"/>
</dbReference>
<evidence type="ECO:0000256" key="9">
    <source>
        <dbReference type="ARBA" id="ARBA00023242"/>
    </source>
</evidence>
<accession>A0A1B0B557</accession>
<dbReference type="GO" id="GO:0000978">
    <property type="term" value="F:RNA polymerase II cis-regulatory region sequence-specific DNA binding"/>
    <property type="evidence" value="ECO:0007669"/>
    <property type="project" value="TreeGrafter"/>
</dbReference>